<dbReference type="GO" id="GO:0016989">
    <property type="term" value="F:sigma factor antagonist activity"/>
    <property type="evidence" value="ECO:0007669"/>
    <property type="project" value="TreeGrafter"/>
</dbReference>
<name>A0AAW9SDB4_9BACT</name>
<dbReference type="Pfam" id="PF04773">
    <property type="entry name" value="FecR"/>
    <property type="match status" value="1"/>
</dbReference>
<evidence type="ECO:0000313" key="4">
    <source>
        <dbReference type="EMBL" id="MEN7550515.1"/>
    </source>
</evidence>
<dbReference type="PANTHER" id="PTHR30273">
    <property type="entry name" value="PERIPLASMIC SIGNAL SENSOR AND SIGMA FACTOR ACTIVATOR FECR-RELATED"/>
    <property type="match status" value="1"/>
</dbReference>
<sequence>MDNYRIQQLLEKYDRQTITQEELAELDQWYDAFDEQPDDAHLRSLHTPVKYRLKEKMYATITKTAGVPQRRSFALMRWAAGILLLITSSILLFFWQKNTIISSLVKATNVTVAAPKGKLVKKILPDGSQVTLNAGSTLVYNQFFLGDERKVFLDGEGFFKVTKNKKKPFVVQSGGFQTRVLGTSFSVKSLPELDLFEVTVQTGKVQVEGRNELLAKLLPTQRISIRTGKRPEHSTVYGKEYMLWTEGKIYVDNQSLEEIAWRFEQRYGQKILIEDPLLKSLRYTGDLTGLSIPQALKIINEIHPFEIHSTPSGPVHIRKLEK</sequence>
<keyword evidence="1" id="KW-1133">Transmembrane helix</keyword>
<feature type="domain" description="Protein FecR C-terminal" evidence="3">
    <location>
        <begin position="249"/>
        <end position="307"/>
    </location>
</feature>
<proteinExistence type="predicted"/>
<dbReference type="InterPro" id="IPR032508">
    <property type="entry name" value="FecR_C"/>
</dbReference>
<evidence type="ECO:0000259" key="3">
    <source>
        <dbReference type="Pfam" id="PF16344"/>
    </source>
</evidence>
<comment type="caution">
    <text evidence="4">The sequence shown here is derived from an EMBL/GenBank/DDBJ whole genome shotgun (WGS) entry which is preliminary data.</text>
</comment>
<keyword evidence="5" id="KW-1185">Reference proteome</keyword>
<dbReference type="PANTHER" id="PTHR30273:SF2">
    <property type="entry name" value="PROTEIN FECR"/>
    <property type="match status" value="1"/>
</dbReference>
<evidence type="ECO:0000256" key="1">
    <source>
        <dbReference type="SAM" id="Phobius"/>
    </source>
</evidence>
<dbReference type="Proteomes" id="UP001403385">
    <property type="component" value="Unassembled WGS sequence"/>
</dbReference>
<dbReference type="EMBL" id="JBDKWZ010000014">
    <property type="protein sequence ID" value="MEN7550515.1"/>
    <property type="molecule type" value="Genomic_DNA"/>
</dbReference>
<organism evidence="4 5">
    <name type="scientific">Rapidithrix thailandica</name>
    <dbReference type="NCBI Taxonomy" id="413964"/>
    <lineage>
        <taxon>Bacteria</taxon>
        <taxon>Pseudomonadati</taxon>
        <taxon>Bacteroidota</taxon>
        <taxon>Cytophagia</taxon>
        <taxon>Cytophagales</taxon>
        <taxon>Flammeovirgaceae</taxon>
        <taxon>Rapidithrix</taxon>
    </lineage>
</organism>
<keyword evidence="1" id="KW-0812">Transmembrane</keyword>
<dbReference type="PIRSF" id="PIRSF018266">
    <property type="entry name" value="FecR"/>
    <property type="match status" value="1"/>
</dbReference>
<reference evidence="4 5" key="1">
    <citation type="submission" date="2024-04" db="EMBL/GenBank/DDBJ databases">
        <title>Novel genus in family Flammeovirgaceae.</title>
        <authorList>
            <person name="Nguyen T.H."/>
            <person name="Vuong T.Q."/>
            <person name="Le H."/>
            <person name="Kim S.-G."/>
        </authorList>
    </citation>
    <scope>NUCLEOTIDE SEQUENCE [LARGE SCALE GENOMIC DNA]</scope>
    <source>
        <strain evidence="4 5">JCM 23209</strain>
    </source>
</reference>
<feature type="transmembrane region" description="Helical" evidence="1">
    <location>
        <begin position="78"/>
        <end position="95"/>
    </location>
</feature>
<dbReference type="Pfam" id="PF16344">
    <property type="entry name" value="FecR_C"/>
    <property type="match status" value="1"/>
</dbReference>
<dbReference type="Gene3D" id="2.60.120.1440">
    <property type="match status" value="1"/>
</dbReference>
<protein>
    <submittedName>
        <fullName evidence="4">FecR domain-containing protein</fullName>
    </submittedName>
</protein>
<keyword evidence="1" id="KW-0472">Membrane</keyword>
<dbReference type="Gene3D" id="3.55.50.30">
    <property type="match status" value="1"/>
</dbReference>
<accession>A0AAW9SDB4</accession>
<dbReference type="AlphaFoldDB" id="A0AAW9SDB4"/>
<evidence type="ECO:0000313" key="5">
    <source>
        <dbReference type="Proteomes" id="UP001403385"/>
    </source>
</evidence>
<dbReference type="InterPro" id="IPR006860">
    <property type="entry name" value="FecR"/>
</dbReference>
<evidence type="ECO:0000259" key="2">
    <source>
        <dbReference type="Pfam" id="PF04773"/>
    </source>
</evidence>
<dbReference type="InterPro" id="IPR012373">
    <property type="entry name" value="Ferrdict_sens_TM"/>
</dbReference>
<feature type="domain" description="FecR protein" evidence="2">
    <location>
        <begin position="112"/>
        <end position="206"/>
    </location>
</feature>
<dbReference type="RefSeq" id="WP_346823298.1">
    <property type="nucleotide sequence ID" value="NZ_JBDKWZ010000014.1"/>
</dbReference>
<gene>
    <name evidence="4" type="ORF">AAG747_21525</name>
</gene>